<evidence type="ECO:0008006" key="3">
    <source>
        <dbReference type="Google" id="ProtNLM"/>
    </source>
</evidence>
<dbReference type="AlphaFoldDB" id="A0AAW5C8X0"/>
<evidence type="ECO:0000313" key="2">
    <source>
        <dbReference type="Proteomes" id="UP001199750"/>
    </source>
</evidence>
<proteinExistence type="predicted"/>
<dbReference type="Proteomes" id="UP001199750">
    <property type="component" value="Unassembled WGS sequence"/>
</dbReference>
<dbReference type="PANTHER" id="PTHR41368">
    <property type="entry name" value="PROTEIN YGHO"/>
    <property type="match status" value="1"/>
</dbReference>
<dbReference type="Gene3D" id="3.40.630.30">
    <property type="match status" value="1"/>
</dbReference>
<name>A0AAW5C8X0_9BACT</name>
<dbReference type="EMBL" id="JAKNDN010000036">
    <property type="protein sequence ID" value="MCG4961462.1"/>
    <property type="molecule type" value="Genomic_DNA"/>
</dbReference>
<reference evidence="1" key="1">
    <citation type="submission" date="2022-01" db="EMBL/GenBank/DDBJ databases">
        <title>Collection of gut derived symbiotic bacterial strains cultured from healthy donors.</title>
        <authorList>
            <person name="Lin H."/>
            <person name="Kohout C."/>
            <person name="Waligurski E."/>
            <person name="Pamer E.G."/>
        </authorList>
    </citation>
    <scope>NUCLEOTIDE SEQUENCE</scope>
    <source>
        <strain evidence="1">DFI.1.149</strain>
    </source>
</reference>
<protein>
    <recommendedName>
        <fullName evidence="3">GNAT family N-acetyltransferase</fullName>
    </recommendedName>
</protein>
<accession>A0AAW5C8X0</accession>
<gene>
    <name evidence="1" type="ORF">L0P03_16645</name>
</gene>
<organism evidence="1 2">
    <name type="scientific">Odoribacter splanchnicus</name>
    <dbReference type="NCBI Taxonomy" id="28118"/>
    <lineage>
        <taxon>Bacteria</taxon>
        <taxon>Pseudomonadati</taxon>
        <taxon>Bacteroidota</taxon>
        <taxon>Bacteroidia</taxon>
        <taxon>Bacteroidales</taxon>
        <taxon>Odoribacteraceae</taxon>
        <taxon>Odoribacter</taxon>
    </lineage>
</organism>
<dbReference type="InterPro" id="IPR016181">
    <property type="entry name" value="Acyl_CoA_acyltransferase"/>
</dbReference>
<dbReference type="PANTHER" id="PTHR41368:SF1">
    <property type="entry name" value="PROTEIN YGHO"/>
    <property type="match status" value="1"/>
</dbReference>
<sequence length="115" mass="13620">MKHLNGKMNLLGIMKFMYYRHVKKIDVALGQLFGVTPEFQGKGVEAAMIKRFTERIIEQGRCYKYLELNWLGEFNPPMIHLMEYIGASVARTHITYRKLFRDDIEFVRSVDKMKE</sequence>
<dbReference type="RefSeq" id="WP_175315872.1">
    <property type="nucleotide sequence ID" value="NZ_JABWDG010000061.1"/>
</dbReference>
<dbReference type="SUPFAM" id="SSF55729">
    <property type="entry name" value="Acyl-CoA N-acyltransferases (Nat)"/>
    <property type="match status" value="1"/>
</dbReference>
<comment type="caution">
    <text evidence="1">The sequence shown here is derived from an EMBL/GenBank/DDBJ whole genome shotgun (WGS) entry which is preliminary data.</text>
</comment>
<evidence type="ECO:0000313" key="1">
    <source>
        <dbReference type="EMBL" id="MCG4961462.1"/>
    </source>
</evidence>
<dbReference type="InterPro" id="IPR039968">
    <property type="entry name" value="BcerS-like"/>
</dbReference>